<dbReference type="InterPro" id="IPR000566">
    <property type="entry name" value="Lipocln_cytosolic_FA-bd_dom"/>
</dbReference>
<dbReference type="EMBL" id="QGNZ01000001">
    <property type="protein sequence ID" value="PWS29525.1"/>
    <property type="molecule type" value="Genomic_DNA"/>
</dbReference>
<dbReference type="PIRSF" id="PIRSF036893">
    <property type="entry name" value="Lipocalin_ApoD"/>
    <property type="match status" value="1"/>
</dbReference>
<sequence>MENKPVDKIDFNKFQGKWYSLTSIPTALDKKWRKTIENYTLKDGYFDVYTTYYRIGDDEQKSIKSKLFFYKNQPDGEMKAQFVWPIKIGYRVIELPEDYSYVVIGHPDQKYLFIMSRKPTLDSKLMKAIADRCKQKGYDVEKLVSQEHNQ</sequence>
<dbReference type="InterPro" id="IPR022272">
    <property type="entry name" value="Lipocalin_CS"/>
</dbReference>
<dbReference type="Proteomes" id="UP000245379">
    <property type="component" value="Unassembled WGS sequence"/>
</dbReference>
<dbReference type="PANTHER" id="PTHR10612">
    <property type="entry name" value="APOLIPOPROTEIN D"/>
    <property type="match status" value="1"/>
</dbReference>
<dbReference type="Pfam" id="PF08212">
    <property type="entry name" value="Lipocalin_2"/>
    <property type="match status" value="1"/>
</dbReference>
<dbReference type="Gene3D" id="2.40.128.20">
    <property type="match status" value="1"/>
</dbReference>
<reference evidence="4 5" key="1">
    <citation type="submission" date="2018-05" db="EMBL/GenBank/DDBJ databases">
        <title>Pedobacter paludis sp. nov., isolated from wetland soil.</title>
        <authorList>
            <person name="Zhang Y."/>
            <person name="Wang G."/>
        </authorList>
    </citation>
    <scope>NUCLEOTIDE SEQUENCE [LARGE SCALE GENOMIC DNA]</scope>
    <source>
        <strain evidence="4 5">KCTC22721</strain>
    </source>
</reference>
<feature type="domain" description="Lipocalin/cytosolic fatty-acid binding" evidence="3">
    <location>
        <begin position="9"/>
        <end position="146"/>
    </location>
</feature>
<dbReference type="SUPFAM" id="SSF50814">
    <property type="entry name" value="Lipocalins"/>
    <property type="match status" value="1"/>
</dbReference>
<protein>
    <recommendedName>
        <fullName evidence="3">Lipocalin/cytosolic fatty-acid binding domain-containing protein</fullName>
    </recommendedName>
</protein>
<evidence type="ECO:0000313" key="4">
    <source>
        <dbReference type="EMBL" id="PWS29525.1"/>
    </source>
</evidence>
<evidence type="ECO:0000259" key="3">
    <source>
        <dbReference type="Pfam" id="PF08212"/>
    </source>
</evidence>
<dbReference type="PRINTS" id="PR01171">
    <property type="entry name" value="BCTLIPOCALIN"/>
</dbReference>
<comment type="caution">
    <text evidence="4">The sequence shown here is derived from an EMBL/GenBank/DDBJ whole genome shotgun (WGS) entry which is preliminary data.</text>
</comment>
<evidence type="ECO:0000313" key="5">
    <source>
        <dbReference type="Proteomes" id="UP000245379"/>
    </source>
</evidence>
<dbReference type="CDD" id="cd19438">
    <property type="entry name" value="lipocalin_Blc-like"/>
    <property type="match status" value="1"/>
</dbReference>
<evidence type="ECO:0000256" key="2">
    <source>
        <dbReference type="PIRNR" id="PIRNR036893"/>
    </source>
</evidence>
<dbReference type="InterPro" id="IPR012674">
    <property type="entry name" value="Calycin"/>
</dbReference>
<dbReference type="PROSITE" id="PS00213">
    <property type="entry name" value="LIPOCALIN"/>
    <property type="match status" value="1"/>
</dbReference>
<proteinExistence type="inferred from homology"/>
<gene>
    <name evidence="4" type="ORF">DHW03_00255</name>
</gene>
<organism evidence="4 5">
    <name type="scientific">Pedobacter yonginense</name>
    <dbReference type="NCBI Taxonomy" id="651869"/>
    <lineage>
        <taxon>Bacteria</taxon>
        <taxon>Pseudomonadati</taxon>
        <taxon>Bacteroidota</taxon>
        <taxon>Sphingobacteriia</taxon>
        <taxon>Sphingobacteriales</taxon>
        <taxon>Sphingobacteriaceae</taxon>
        <taxon>Pedobacter</taxon>
    </lineage>
</organism>
<keyword evidence="5" id="KW-1185">Reference proteome</keyword>
<dbReference type="InterPro" id="IPR047202">
    <property type="entry name" value="Lipocalin_Blc-like_dom"/>
</dbReference>
<dbReference type="InterPro" id="IPR002446">
    <property type="entry name" value="Lipocalin_bac"/>
</dbReference>
<dbReference type="OrthoDB" id="594739at2"/>
<dbReference type="AlphaFoldDB" id="A0A317ESY0"/>
<dbReference type="InterPro" id="IPR022271">
    <property type="entry name" value="Lipocalin_ApoD"/>
</dbReference>
<dbReference type="PANTHER" id="PTHR10612:SF34">
    <property type="entry name" value="APOLIPOPROTEIN D"/>
    <property type="match status" value="1"/>
</dbReference>
<name>A0A317ESY0_9SPHI</name>
<accession>A0A317ESY0</accession>
<dbReference type="GO" id="GO:0006950">
    <property type="term" value="P:response to stress"/>
    <property type="evidence" value="ECO:0007669"/>
    <property type="project" value="UniProtKB-ARBA"/>
</dbReference>
<comment type="similarity">
    <text evidence="1 2">Belongs to the calycin superfamily. Lipocalin family.</text>
</comment>
<evidence type="ECO:0000256" key="1">
    <source>
        <dbReference type="ARBA" id="ARBA00006889"/>
    </source>
</evidence>